<dbReference type="PROSITE" id="PS50279">
    <property type="entry name" value="BPTI_KUNITZ_2"/>
    <property type="match status" value="1"/>
</dbReference>
<evidence type="ECO:0000313" key="5">
    <source>
        <dbReference type="EMBL" id="CAD7409500.1"/>
    </source>
</evidence>
<dbReference type="EMBL" id="OC321134">
    <property type="protein sequence ID" value="CAD7409500.1"/>
    <property type="molecule type" value="Genomic_DNA"/>
</dbReference>
<protein>
    <recommendedName>
        <fullName evidence="4">BPTI/Kunitz inhibitor domain-containing protein</fullName>
    </recommendedName>
</protein>
<sequence length="203" mass="23870">MDDTEKCCDAAQSSDYMIWSCRLRGHYQNKLDYWYGSTLADICLLPADVGPCRAAKPRYYYDIEAKACVKFRYGGCYGNCNNFATVEKCETACPTKIKSFRMENPRHHVTREEPIWEEEEDWSEYLPEEEWSSFEPEPDRLDYPLLDRKNTLRVSGRPVVINIFPGSYHPHERQRPSFQVLVDQEEADEPVVYPRIIRGIPRR</sequence>
<keyword evidence="1" id="KW-0646">Protease inhibitor</keyword>
<keyword evidence="2" id="KW-0722">Serine protease inhibitor</keyword>
<gene>
    <name evidence="5" type="ORF">TCEB3V08_LOCUS10051</name>
</gene>
<organism evidence="5">
    <name type="scientific">Timema cristinae</name>
    <name type="common">Walking stick</name>
    <dbReference type="NCBI Taxonomy" id="61476"/>
    <lineage>
        <taxon>Eukaryota</taxon>
        <taxon>Metazoa</taxon>
        <taxon>Ecdysozoa</taxon>
        <taxon>Arthropoda</taxon>
        <taxon>Hexapoda</taxon>
        <taxon>Insecta</taxon>
        <taxon>Pterygota</taxon>
        <taxon>Neoptera</taxon>
        <taxon>Polyneoptera</taxon>
        <taxon>Phasmatodea</taxon>
        <taxon>Timematodea</taxon>
        <taxon>Timematoidea</taxon>
        <taxon>Timematidae</taxon>
        <taxon>Timema</taxon>
    </lineage>
</organism>
<proteinExistence type="predicted"/>
<evidence type="ECO:0000256" key="1">
    <source>
        <dbReference type="ARBA" id="ARBA00022690"/>
    </source>
</evidence>
<name>A0A7R9H6B2_TIMCR</name>
<dbReference type="InterPro" id="IPR002223">
    <property type="entry name" value="Kunitz_BPTI"/>
</dbReference>
<keyword evidence="3" id="KW-1015">Disulfide bond</keyword>
<dbReference type="SMART" id="SM00131">
    <property type="entry name" value="KU"/>
    <property type="match status" value="1"/>
</dbReference>
<dbReference type="PANTHER" id="PTHR10083:SF374">
    <property type="entry name" value="BPTI_KUNITZ INHIBITOR DOMAIN-CONTAINING PROTEIN"/>
    <property type="match status" value="1"/>
</dbReference>
<dbReference type="InterPro" id="IPR036880">
    <property type="entry name" value="Kunitz_BPTI_sf"/>
</dbReference>
<dbReference type="GO" id="GO:0004867">
    <property type="term" value="F:serine-type endopeptidase inhibitor activity"/>
    <property type="evidence" value="ECO:0007669"/>
    <property type="project" value="UniProtKB-KW"/>
</dbReference>
<feature type="domain" description="BPTI/Kunitz inhibitor" evidence="4">
    <location>
        <begin position="43"/>
        <end position="93"/>
    </location>
</feature>
<dbReference type="AlphaFoldDB" id="A0A7R9H6B2"/>
<evidence type="ECO:0000256" key="3">
    <source>
        <dbReference type="ARBA" id="ARBA00023157"/>
    </source>
</evidence>
<dbReference type="FunFam" id="4.10.410.10:FF:000004">
    <property type="entry name" value="Tissue factor pathway inhibitor"/>
    <property type="match status" value="1"/>
</dbReference>
<evidence type="ECO:0000256" key="2">
    <source>
        <dbReference type="ARBA" id="ARBA00022900"/>
    </source>
</evidence>
<evidence type="ECO:0000259" key="4">
    <source>
        <dbReference type="PROSITE" id="PS50279"/>
    </source>
</evidence>
<dbReference type="InterPro" id="IPR050098">
    <property type="entry name" value="TFPI/VKTCI-like"/>
</dbReference>
<dbReference type="Pfam" id="PF00014">
    <property type="entry name" value="Kunitz_BPTI"/>
    <property type="match status" value="1"/>
</dbReference>
<dbReference type="PANTHER" id="PTHR10083">
    <property type="entry name" value="KUNITZ-TYPE PROTEASE INHIBITOR-RELATED"/>
    <property type="match status" value="1"/>
</dbReference>
<dbReference type="PROSITE" id="PS00280">
    <property type="entry name" value="BPTI_KUNITZ_1"/>
    <property type="match status" value="1"/>
</dbReference>
<dbReference type="SUPFAM" id="SSF57362">
    <property type="entry name" value="BPTI-like"/>
    <property type="match status" value="1"/>
</dbReference>
<dbReference type="InterPro" id="IPR020901">
    <property type="entry name" value="Prtase_inh_Kunz-CS"/>
</dbReference>
<accession>A0A7R9H6B2</accession>
<dbReference type="PRINTS" id="PR00759">
    <property type="entry name" value="BASICPTASE"/>
</dbReference>
<dbReference type="Gene3D" id="4.10.410.10">
    <property type="entry name" value="Pancreatic trypsin inhibitor Kunitz domain"/>
    <property type="match status" value="1"/>
</dbReference>
<reference evidence="5" key="1">
    <citation type="submission" date="2020-11" db="EMBL/GenBank/DDBJ databases">
        <authorList>
            <person name="Tran Van P."/>
        </authorList>
    </citation>
    <scope>NUCLEOTIDE SEQUENCE</scope>
</reference>